<organism evidence="2 3">
    <name type="scientific">Iodidimonas gelatinilytica</name>
    <dbReference type="NCBI Taxonomy" id="1236966"/>
    <lineage>
        <taxon>Bacteria</taxon>
        <taxon>Pseudomonadati</taxon>
        <taxon>Pseudomonadota</taxon>
        <taxon>Alphaproteobacteria</taxon>
        <taxon>Iodidimonadales</taxon>
        <taxon>Iodidimonadaceae</taxon>
        <taxon>Iodidimonas</taxon>
    </lineage>
</organism>
<dbReference type="SUPFAM" id="SSF54637">
    <property type="entry name" value="Thioesterase/thiol ester dehydrase-isomerase"/>
    <property type="match status" value="1"/>
</dbReference>
<dbReference type="InterPro" id="IPR029069">
    <property type="entry name" value="HotDog_dom_sf"/>
</dbReference>
<dbReference type="EMBL" id="BKCM01000012">
    <property type="protein sequence ID" value="GER01713.1"/>
    <property type="molecule type" value="Genomic_DNA"/>
</dbReference>
<evidence type="ECO:0000259" key="1">
    <source>
        <dbReference type="Pfam" id="PF13622"/>
    </source>
</evidence>
<evidence type="ECO:0000313" key="2">
    <source>
        <dbReference type="EMBL" id="GER01713.1"/>
    </source>
</evidence>
<feature type="domain" description="Acyl-CoA thioesterase-like N-terminal HotDog" evidence="1">
    <location>
        <begin position="24"/>
        <end position="106"/>
    </location>
</feature>
<dbReference type="Proteomes" id="UP000325187">
    <property type="component" value="Unassembled WGS sequence"/>
</dbReference>
<gene>
    <name evidence="2" type="ORF">JCM17845_23360</name>
</gene>
<dbReference type="Pfam" id="PF13622">
    <property type="entry name" value="4HBT_3"/>
    <property type="match status" value="1"/>
</dbReference>
<dbReference type="RefSeq" id="WP_210432605.1">
    <property type="nucleotide sequence ID" value="NZ_BKCM01000012.1"/>
</dbReference>
<name>A0A5A7N0D0_9PROT</name>
<sequence>MPSFSSLLSGLEKTESGYRATVFEDWLQGRTLYGGLSTALSYEAVRQSLDGATPPLRSAQIAFIGPASGDLAIKVTPLRQGRSVHFLSVDVVGEKGLATRATFCFGAARGSSLTLDPPAMPDVPDVPAPENLLDIPPLPGAPNFIKHFDMRLAIPPGKEKAAVLFWVRHRDIKAHQSVEGFWRWPTACPPPSLLPKVKWSRSAP</sequence>
<keyword evidence="3" id="KW-1185">Reference proteome</keyword>
<dbReference type="AlphaFoldDB" id="A0A5A7N0D0"/>
<dbReference type="Gene3D" id="2.40.160.210">
    <property type="entry name" value="Acyl-CoA thioesterase, double hotdog domain"/>
    <property type="match status" value="1"/>
</dbReference>
<evidence type="ECO:0000313" key="3">
    <source>
        <dbReference type="Proteomes" id="UP000325187"/>
    </source>
</evidence>
<dbReference type="InterPro" id="IPR042171">
    <property type="entry name" value="Acyl-CoA_hotdog"/>
</dbReference>
<protein>
    <recommendedName>
        <fullName evidence="1">Acyl-CoA thioesterase-like N-terminal HotDog domain-containing protein</fullName>
    </recommendedName>
</protein>
<reference evidence="2 3" key="1">
    <citation type="submission" date="2019-09" db="EMBL/GenBank/DDBJ databases">
        <title>NBRP : Genome information of microbial organism related human and environment.</title>
        <authorList>
            <person name="Hattori M."/>
            <person name="Oshima K."/>
            <person name="Inaba H."/>
            <person name="Suda W."/>
            <person name="Sakamoto M."/>
            <person name="Iino T."/>
            <person name="Kitahara M."/>
            <person name="Oshida Y."/>
            <person name="Iida T."/>
            <person name="Kudo T."/>
            <person name="Itoh T."/>
            <person name="Ohkuma M."/>
        </authorList>
    </citation>
    <scope>NUCLEOTIDE SEQUENCE [LARGE SCALE GENOMIC DNA]</scope>
    <source>
        <strain evidence="2 3">Mie-1</strain>
    </source>
</reference>
<dbReference type="InterPro" id="IPR049449">
    <property type="entry name" value="TesB_ACOT8-like_N"/>
</dbReference>
<accession>A0A5A7N0D0</accession>
<proteinExistence type="predicted"/>
<comment type="caution">
    <text evidence="2">The sequence shown here is derived from an EMBL/GenBank/DDBJ whole genome shotgun (WGS) entry which is preliminary data.</text>
</comment>